<proteinExistence type="predicted"/>
<feature type="non-terminal residue" evidence="1">
    <location>
        <position position="324"/>
    </location>
</feature>
<keyword evidence="2" id="KW-1185">Reference proteome</keyword>
<dbReference type="EMBL" id="CAKKNE010000002">
    <property type="protein sequence ID" value="CAH0368596.1"/>
    <property type="molecule type" value="Genomic_DNA"/>
</dbReference>
<organism evidence="1 2">
    <name type="scientific">Pelagomonas calceolata</name>
    <dbReference type="NCBI Taxonomy" id="35677"/>
    <lineage>
        <taxon>Eukaryota</taxon>
        <taxon>Sar</taxon>
        <taxon>Stramenopiles</taxon>
        <taxon>Ochrophyta</taxon>
        <taxon>Pelagophyceae</taxon>
        <taxon>Pelagomonadales</taxon>
        <taxon>Pelagomonadaceae</taxon>
        <taxon>Pelagomonas</taxon>
    </lineage>
</organism>
<dbReference type="AlphaFoldDB" id="A0A8J2SJ67"/>
<gene>
    <name evidence="1" type="ORF">PECAL_2P16670</name>
</gene>
<dbReference type="OrthoDB" id="10664272at2759"/>
<protein>
    <submittedName>
        <fullName evidence="1">Uncharacterized protein</fullName>
    </submittedName>
</protein>
<name>A0A8J2SJ67_9STRA</name>
<comment type="caution">
    <text evidence="1">The sequence shown here is derived from an EMBL/GenBank/DDBJ whole genome shotgun (WGS) entry which is preliminary data.</text>
</comment>
<sequence length="324" mass="36577">EKGQTARRRQRSRFRIACAAVLSVRHCCANPVAAGRRRGAALSRHSRPLPMAAHEQRLTVYRPVLWRGIKRQEWFGDNTVWFPGADDHHIFGCFFRTEGFYGIDILRIDPTGPGLHWARRGATPTVSFPYDGAHGDGASCMINIERFAPNRAYFNLELEALDGSEERITEIKFDGNRLRCYGGWAVEDSTTVAPTVRERTWLKLDAVLEDGPPPRLLLRVDGQLLYAMPTWHKKGDEAKNCQWVSELLPTRCDVHGDDETAQEACRKTCDTCESELPPPRRSTFAPTVTPSEEEECRTDICLERHVVPLLEGRAARDVAPVGRD</sequence>
<evidence type="ECO:0000313" key="2">
    <source>
        <dbReference type="Proteomes" id="UP000789595"/>
    </source>
</evidence>
<reference evidence="1" key="1">
    <citation type="submission" date="2021-11" db="EMBL/GenBank/DDBJ databases">
        <authorList>
            <consortium name="Genoscope - CEA"/>
            <person name="William W."/>
        </authorList>
    </citation>
    <scope>NUCLEOTIDE SEQUENCE</scope>
</reference>
<accession>A0A8J2SJ67</accession>
<dbReference type="Proteomes" id="UP000789595">
    <property type="component" value="Unassembled WGS sequence"/>
</dbReference>
<feature type="non-terminal residue" evidence="1">
    <location>
        <position position="1"/>
    </location>
</feature>
<evidence type="ECO:0000313" key="1">
    <source>
        <dbReference type="EMBL" id="CAH0368596.1"/>
    </source>
</evidence>